<dbReference type="NCBIfam" id="TIGR01686">
    <property type="entry name" value="FkbH"/>
    <property type="match status" value="1"/>
</dbReference>
<dbReference type="InterPro" id="IPR023213">
    <property type="entry name" value="CAT-like_dom_sf"/>
</dbReference>
<organism evidence="7">
    <name type="scientific">Moorena producens (strain JHB)</name>
    <dbReference type="NCBI Taxonomy" id="1454205"/>
    <lineage>
        <taxon>Bacteria</taxon>
        <taxon>Bacillati</taxon>
        <taxon>Cyanobacteriota</taxon>
        <taxon>Cyanophyceae</taxon>
        <taxon>Coleofasciculales</taxon>
        <taxon>Coleofasciculaceae</taxon>
        <taxon>Moorena</taxon>
    </lineage>
</organism>
<dbReference type="Gene3D" id="3.30.559.10">
    <property type="entry name" value="Chloramphenicol acetyltransferase-like domain"/>
    <property type="match status" value="2"/>
</dbReference>
<keyword evidence="4" id="KW-0597">Phosphoprotein</keyword>
<dbReference type="FunFam" id="3.40.50.12780:FF:000012">
    <property type="entry name" value="Non-ribosomal peptide synthetase"/>
    <property type="match status" value="1"/>
</dbReference>
<keyword evidence="3" id="KW-0596">Phosphopantetheine</keyword>
<dbReference type="SUPFAM" id="SSF55729">
    <property type="entry name" value="Acyl-CoA N-acyltransferases (Nat)"/>
    <property type="match status" value="1"/>
</dbReference>
<reference evidence="8" key="3">
    <citation type="submission" date="2022-10" db="EMBL/GenBank/DDBJ databases">
        <authorList>
            <person name="Ngo T.-E."/>
        </authorList>
    </citation>
    <scope>NUCLEOTIDE SEQUENCE</scope>
    <source>
        <strain evidence="8">JHB</strain>
    </source>
</reference>
<feature type="domain" description="Carrier" evidence="6">
    <location>
        <begin position="897"/>
        <end position="972"/>
    </location>
</feature>
<dbReference type="FunFam" id="3.30.559.10:FF:000012">
    <property type="entry name" value="Non-ribosomal peptide synthetase"/>
    <property type="match status" value="1"/>
</dbReference>
<comment type="similarity">
    <text evidence="2">Belongs to the ATP-dependent AMP-binding enzyme family.</text>
</comment>
<evidence type="ECO:0000256" key="4">
    <source>
        <dbReference type="ARBA" id="ARBA00022553"/>
    </source>
</evidence>
<proteinExistence type="inferred from homology"/>
<evidence type="ECO:0000313" key="8">
    <source>
        <dbReference type="EMBL" id="WAN70147.1"/>
    </source>
</evidence>
<dbReference type="NCBIfam" id="TIGR01733">
    <property type="entry name" value="AA-adenyl-dom"/>
    <property type="match status" value="1"/>
</dbReference>
<dbReference type="EMBL" id="KP860346">
    <property type="protein sequence ID" value="AKV71857.1"/>
    <property type="molecule type" value="Genomic_DNA"/>
</dbReference>
<reference evidence="8" key="2">
    <citation type="journal article" date="2017" name="Proc. Natl. Acad. Sci. U.S.A.">
        <title>Comparative genomics uncovers the prolific and distinctive metabolic potential of the cyanobacterial genus Moorea.</title>
        <authorList>
            <person name="Leao T."/>
            <person name="Castelao G."/>
            <person name="Korobeynikov A."/>
            <person name="Monroe E.A."/>
            <person name="Podell S."/>
            <person name="Glukhov E."/>
            <person name="Allen E.E."/>
            <person name="Gerwick W.H."/>
            <person name="Gerwick L."/>
        </authorList>
    </citation>
    <scope>NUCLEOTIDE SEQUENCE</scope>
    <source>
        <strain evidence="8">JHB</strain>
    </source>
</reference>
<protein>
    <submittedName>
        <fullName evidence="8">Non-ribosomal peptide synthetase</fullName>
    </submittedName>
</protein>
<dbReference type="Gene3D" id="3.40.50.980">
    <property type="match status" value="2"/>
</dbReference>
<dbReference type="GO" id="GO:0044550">
    <property type="term" value="P:secondary metabolite biosynthetic process"/>
    <property type="evidence" value="ECO:0007669"/>
    <property type="project" value="UniProtKB-ARBA"/>
</dbReference>
<dbReference type="PANTHER" id="PTHR45398">
    <property type="match status" value="1"/>
</dbReference>
<dbReference type="GO" id="GO:0017000">
    <property type="term" value="P:antibiotic biosynthetic process"/>
    <property type="evidence" value="ECO:0007669"/>
    <property type="project" value="UniProtKB-KW"/>
</dbReference>
<dbReference type="FunFam" id="3.40.50.980:FF:000001">
    <property type="entry name" value="Non-ribosomal peptide synthetase"/>
    <property type="match status" value="1"/>
</dbReference>
<dbReference type="InterPro" id="IPR006342">
    <property type="entry name" value="FkbM_mtfrase"/>
</dbReference>
<dbReference type="SUPFAM" id="SSF53335">
    <property type="entry name" value="S-adenosyl-L-methionine-dependent methyltransferases"/>
    <property type="match status" value="1"/>
</dbReference>
<dbReference type="Pfam" id="PF00550">
    <property type="entry name" value="PP-binding"/>
    <property type="match status" value="2"/>
</dbReference>
<dbReference type="InterPro" id="IPR023214">
    <property type="entry name" value="HAD_sf"/>
</dbReference>
<dbReference type="GO" id="GO:0003824">
    <property type="term" value="F:catalytic activity"/>
    <property type="evidence" value="ECO:0007669"/>
    <property type="project" value="InterPro"/>
</dbReference>
<dbReference type="Gene3D" id="3.40.630.30">
    <property type="match status" value="1"/>
</dbReference>
<dbReference type="InterPro" id="IPR036736">
    <property type="entry name" value="ACP-like_sf"/>
</dbReference>
<dbReference type="Pfam" id="PF13469">
    <property type="entry name" value="Sulfotransfer_3"/>
    <property type="match status" value="1"/>
</dbReference>
<sequence>MDKKIMQSPHHLKLAIAATFTSEPIEESLYFWSQQLDWPLQIQFAPYNQVFQELLNPSSLLSTNQDGINIILLRLEDWQNNQNTLMATLEGSEKKAILDPFPCHRLPNNIEIAHLNRYETEYLYQEIFIDKAYLKHGINLNNDACVIDIGANIGLFTLFVQYQCPQAKIYSFEPAINAFERLQANANLYCKDATVFNCGLGNQNQESTFTFYPNSSVFSSFDADTTQDEKALRAIILNMLRRYNSLDEVALNQVADEFLAGRLEQQTYKAQLRTLSSIIDDYNIEQIDLLKLDAEKSELSILEGIEPQHWWRIQQIVMEVHDQGGNTLGCVTQLLKDKGFEFVVEEETLLEGSGLYNIYATRRGQQSSPPRTLSKNETQMEQNVRELGEALKTAVERSTTPHLVCLCPTPNRNDAELSLYRRLEEQLISELKGISSLHWLTASELATTYPVADYAAPDGNGHIPYTPTFLAALGTGIVRKLQAIISNPYKVIVLDCDRTLWKGVCGEDGATGLEIDRSRQALQAFMVRQQQAGKLICLCSKNNEEDVFAVFNHHDRMPLQRHHLVSWRINWQPKSQNLKALAAELNLGLDSFIFIDDNPVECMEVRANCPQVLTLQLPPEDDRIPSFLQHIWAFDQLQVTQADGQRTKLYQQNVQRQRFQEKSLTFKDFLAGLQLDVDISPMKPQQLPRVAQLSQRTNQFNLTTIRRSEAEIQQLCNAKGLETWVVQVKDRFGDYGLVGVLLFETHSDAIASESFLLSCRVLGRGVEHLMLSQLGKIAQQRGLNWVELNYQPTAKNQPALDFLESVAASFKQEIAGKIRFKLPTEVATTITFNPSHIPSKPVETESIKNNNHNPQNLGANIPFEEIANTLYNPEQIIKQIQAKFSRQRPQIETPFIAPRTALEQWLAKLFAEVLNLNHVGVKDDFLELGGDSISGAILINQLQKKLNEIIHFVVLFEQKTVAKLTAYIEQHYPQALTKILGENAPVKTAIQPVHRQKINAEHIADFQNRVRAKLQRGKNYPTGHTEKNPRAIFILSPYRSGSTLLRVILGGHPQLFAPPELELLAFDTLQQRKAAFSERYRFWLEGTVRALMQIKGCGASEAMGIMENLEASGTTTQQFYHLLQNQILQNQSDRILVDKTPSYALDIETLERAERDFENPLYIHLQRHPYGVIRSCEEIKLEQVFFVEDHPFSGRELAEVVWQLANQNILAFLQHIPPARQYQIKFEDLVRQPQTSVENLCQYLGLEFHPEMLEPYTDKQQRMTDGVTDASRMVGDVKFHQHQGINPEVAESWQQDYVFDFLGEQTWQLANSLGYSSPTKAIPLVQEIQGQTSFPLSFPQQRLWFLVQLEPNSPFYNMFEAVTLEGQLNVTVLERSLNEIISRHEILRTTFTTVNGVPRQVIAPHFSLTLSVIDLQNVTEQSAIVEQKVREEQLQAFDLEQSPLLRATLLKLGSQSHILLLAMHHIIADGWSLGVLIEELSKLYPALLTDSPSTLPELPIQYADFTIWQRQWLKGDRKQQQLNYWKQQLADAPPLLELPTDRPRPPVQTFRGRSISFELNSDLTAKLKSLSQQSGATLFMTLLAALTTLLYRYSGQEDVLVGTPIANRNQQELEPLIGFFVNTLVMRTRLESNPTFTELLTQVRQVALSAYANQDVPFEQLVDELQIERSLSHSPLFQVMFALQNAPMKPLSIPGLTIAPTPVENLRAKFDLTLMLWEVETTQGTSLQGFWQYNSDLFDPDRITRMVGHFQTLLGGIVSDPEQRIGELPLLTGAERHQLLVEWNDTKRPYPDDQCIHELFEEQVEKRPNAIAVVYETQTLTYQELNERANQLAHYLQSLGVTTETLVGICIERSLDMIVGLLGILKAGGAYVPLDPAYPSERKAFMLEDSNVAVLLTQSKLVDGLPHSLLQVICLDRDWSIISQHPQQNPGSDVSSNNLVYIIYTSGSTGIPKGVAIEHRGLLNLIAWHQRAFSVTSVDRTTQLAGPAFDASAWEVWPYLTVGASLYIVDEETRLWPEKLRDWLVANAITIAFIPTPLLETMLGLDWSGALALRTILTGGDKLHHYPTPSIPFELVNNYGPTENTVVTTSGVVPVREQNSHPHIGRPIDNCCVYILDRHLQPVPIGVWGELYVGGSSLARGYWNRPDLTLERFIHNPLTHAGQLYKTGDLVRYLPEGNIEFANRFDTQVKIRGFRIELSEIEVVITQHTLVRDVVVLLREDRPGVKYLAAYVVPKQDYPKPEDLQQFIKDKLPGYMVPASFTILEAFPITPNGKVDRKALPVPALESNSASSKPRTAKEAILVKIWQDVLGLRQVGIYDNFFALGGESIIAMQIITRANQAGLKLTPKQLFGHQTIAELAAVAVTTTVTQAEQGVVTGAVPLTPIQHWFFEQDSPEPHHFNQAVLLEVPAEIQPEFLQQAVQKVFLHHDALRLQYVQQDGEWQQRHGEIDTTVPFQVVDLSNRSATAQQKAIADYGNAEQRAIDLCEGVLMRVMLFQFGNPNPGRLLVVIHHLAVDGVSWRILLEDLSMAYQQLEHRKAIALPPKTTSFKDWAIRLQEYAQDSQLYSELDYWLRPAAPIVSLPVDYPVVAGANTVASRATVSRTLTVEQTRALLQDVPSAYNTQINDVLLTALVQSFAQWTGSSVFWVHLEGHGREDLFTSTNLSRTVGWFTSLFPVLLNLTGIDRPGEALKFIKEQLRQIPQRGIGYGILSYLSCDGEVPKKLRSLRVPEVSFNYLGQFDPTQLAAGWQYTQEYSGDLHSPLGQRSHLLNVNGLVIEGRLKLEWNYSQNIHRTRTIENLANAYMKALDGLITHCLSPEANGYTPSDFPEMNMNQAELDEIISELEF</sequence>
<dbReference type="FunFam" id="3.30.559.30:FF:000001">
    <property type="entry name" value="Non-ribosomal peptide synthetase"/>
    <property type="match status" value="1"/>
</dbReference>
<dbReference type="FunFam" id="3.30.300.30:FF:000010">
    <property type="entry name" value="Enterobactin synthetase component F"/>
    <property type="match status" value="1"/>
</dbReference>
<dbReference type="Gene3D" id="3.30.300.30">
    <property type="match status" value="1"/>
</dbReference>
<dbReference type="PROSITE" id="PS50075">
    <property type="entry name" value="CARRIER"/>
    <property type="match status" value="2"/>
</dbReference>
<dbReference type="Pfam" id="PF00668">
    <property type="entry name" value="Condensation"/>
    <property type="match status" value="2"/>
</dbReference>
<dbReference type="NCBIfam" id="TIGR01720">
    <property type="entry name" value="NRPS-para261"/>
    <property type="match status" value="1"/>
</dbReference>
<dbReference type="Pfam" id="PF13193">
    <property type="entry name" value="AMP-binding_C"/>
    <property type="match status" value="1"/>
</dbReference>
<dbReference type="CDD" id="cd19534">
    <property type="entry name" value="E_NRPS"/>
    <property type="match status" value="1"/>
</dbReference>
<dbReference type="InterPro" id="IPR010037">
    <property type="entry name" value="FkbH_domain"/>
</dbReference>
<dbReference type="SUPFAM" id="SSF52777">
    <property type="entry name" value="CoA-dependent acyltransferases"/>
    <property type="match status" value="4"/>
</dbReference>
<dbReference type="Gene3D" id="3.40.50.150">
    <property type="entry name" value="Vaccinia Virus protein VP39"/>
    <property type="match status" value="1"/>
</dbReference>
<dbReference type="SUPFAM" id="SSF56784">
    <property type="entry name" value="HAD-like"/>
    <property type="match status" value="1"/>
</dbReference>
<dbReference type="Gene3D" id="2.30.38.10">
    <property type="entry name" value="Luciferase, Domain 3"/>
    <property type="match status" value="1"/>
</dbReference>
<dbReference type="InterPro" id="IPR020845">
    <property type="entry name" value="AMP-binding_CS"/>
</dbReference>
<dbReference type="InterPro" id="IPR036412">
    <property type="entry name" value="HAD-like_sf"/>
</dbReference>
<accession>A0A0K1SB57</accession>
<dbReference type="InterPro" id="IPR027417">
    <property type="entry name" value="P-loop_NTPase"/>
</dbReference>
<dbReference type="InterPro" id="IPR000873">
    <property type="entry name" value="AMP-dep_synth/lig_dom"/>
</dbReference>
<dbReference type="InterPro" id="IPR045851">
    <property type="entry name" value="AMP-bd_C_sf"/>
</dbReference>
<dbReference type="SUPFAM" id="SSF47336">
    <property type="entry name" value="ACP-like"/>
    <property type="match status" value="2"/>
</dbReference>
<dbReference type="CDD" id="cd19531">
    <property type="entry name" value="LCL_NRPS-like"/>
    <property type="match status" value="1"/>
</dbReference>
<dbReference type="Gene3D" id="3.40.50.1000">
    <property type="entry name" value="HAD superfamily/HAD-like"/>
    <property type="match status" value="1"/>
</dbReference>
<dbReference type="InterPro" id="IPR010060">
    <property type="entry name" value="NRPS_synth"/>
</dbReference>
<dbReference type="PANTHER" id="PTHR45398:SF1">
    <property type="entry name" value="ENZYME, PUTATIVE (JCVI)-RELATED"/>
    <property type="match status" value="1"/>
</dbReference>
<dbReference type="InterPro" id="IPR009081">
    <property type="entry name" value="PP-bd_ACP"/>
</dbReference>
<comment type="cofactor">
    <cofactor evidence="1">
        <name>pantetheine 4'-phosphate</name>
        <dbReference type="ChEBI" id="CHEBI:47942"/>
    </cofactor>
</comment>
<dbReference type="InterPro" id="IPR029063">
    <property type="entry name" value="SAM-dependent_MTases_sf"/>
</dbReference>
<evidence type="ECO:0000256" key="3">
    <source>
        <dbReference type="ARBA" id="ARBA00022450"/>
    </source>
</evidence>
<reference evidence="7" key="1">
    <citation type="journal article" date="2015" name="PLoS ONE">
        <title>Expanding the Described Metabolome of the Marine Cyanobacterium Moorea producens JHB through Orthogonal Natural Products Workflows.</title>
        <authorList>
            <person name="Boudreau P.D."/>
            <person name="Monroe E.A."/>
            <person name="Mehrotra S."/>
            <person name="Desfor S."/>
            <person name="Korobeynikov A."/>
            <person name="Sherman D.H."/>
            <person name="Murray T.F."/>
            <person name="Gerwick L."/>
            <person name="Dorrestein P.C."/>
            <person name="Gerwick W.H."/>
        </authorList>
    </citation>
    <scope>NUCLEOTIDE SEQUENCE</scope>
    <source>
        <strain evidence="7">JHB</strain>
    </source>
</reference>
<dbReference type="PROSITE" id="PS00012">
    <property type="entry name" value="PHOSPHOPANTETHEINE"/>
    <property type="match status" value="1"/>
</dbReference>
<dbReference type="SUPFAM" id="SSF56801">
    <property type="entry name" value="Acetyl-CoA synthetase-like"/>
    <property type="match status" value="1"/>
</dbReference>
<evidence type="ECO:0000259" key="6">
    <source>
        <dbReference type="PROSITE" id="PS50075"/>
    </source>
</evidence>
<dbReference type="InterPro" id="IPR010071">
    <property type="entry name" value="AA_adenyl_dom"/>
</dbReference>
<dbReference type="PROSITE" id="PS00455">
    <property type="entry name" value="AMP_BINDING"/>
    <property type="match status" value="1"/>
</dbReference>
<dbReference type="Pfam" id="PF05050">
    <property type="entry name" value="Methyltransf_21"/>
    <property type="match status" value="1"/>
</dbReference>
<dbReference type="InterPro" id="IPR001242">
    <property type="entry name" value="Condensation_dom"/>
</dbReference>
<dbReference type="InterPro" id="IPR006162">
    <property type="entry name" value="Ppantetheine_attach_site"/>
</dbReference>
<dbReference type="Pfam" id="PF00501">
    <property type="entry name" value="AMP-binding"/>
    <property type="match status" value="1"/>
</dbReference>
<gene>
    <name evidence="8" type="ORF">BJP36_39530</name>
</gene>
<evidence type="ECO:0000256" key="1">
    <source>
        <dbReference type="ARBA" id="ARBA00001957"/>
    </source>
</evidence>
<dbReference type="SMART" id="SM00823">
    <property type="entry name" value="PKS_PP"/>
    <property type="match status" value="2"/>
</dbReference>
<name>A0A0K1SB57_MOOP1</name>
<dbReference type="Gene3D" id="3.40.50.300">
    <property type="entry name" value="P-loop containing nucleotide triphosphate hydrolases"/>
    <property type="match status" value="1"/>
</dbReference>
<dbReference type="Gene3D" id="3.30.559.30">
    <property type="entry name" value="Nonribosomal peptide synthetase, condensation domain"/>
    <property type="match status" value="2"/>
</dbReference>
<feature type="domain" description="Carrier" evidence="6">
    <location>
        <begin position="2293"/>
        <end position="2367"/>
    </location>
</feature>
<evidence type="ECO:0000256" key="2">
    <source>
        <dbReference type="ARBA" id="ARBA00006432"/>
    </source>
</evidence>
<dbReference type="Gene3D" id="3.40.50.1110">
    <property type="entry name" value="SGNH hydrolase"/>
    <property type="match status" value="1"/>
</dbReference>
<dbReference type="EMBL" id="CP017708">
    <property type="protein sequence ID" value="WAN70147.1"/>
    <property type="molecule type" value="Genomic_DNA"/>
</dbReference>
<dbReference type="SUPFAM" id="SSF52540">
    <property type="entry name" value="P-loop containing nucleoside triphosphate hydrolases"/>
    <property type="match status" value="1"/>
</dbReference>
<dbReference type="InterPro" id="IPR010033">
    <property type="entry name" value="HAD_SF_ppase_IIIC"/>
</dbReference>
<dbReference type="InterPro" id="IPR020806">
    <property type="entry name" value="PKS_PP-bd"/>
</dbReference>
<dbReference type="CDD" id="cd17651">
    <property type="entry name" value="A_NRPS_VisG_like"/>
    <property type="match status" value="1"/>
</dbReference>
<dbReference type="Proteomes" id="UP000176944">
    <property type="component" value="Chromosome"/>
</dbReference>
<dbReference type="NCBIfam" id="TIGR01444">
    <property type="entry name" value="fkbM_fam"/>
    <property type="match status" value="1"/>
</dbReference>
<dbReference type="InterPro" id="IPR016181">
    <property type="entry name" value="Acyl_CoA_acyltransferase"/>
</dbReference>
<dbReference type="InterPro" id="IPR036514">
    <property type="entry name" value="SGNH_hydro_sf"/>
</dbReference>
<dbReference type="GO" id="GO:0043041">
    <property type="term" value="P:amino acid activation for nonribosomal peptide biosynthetic process"/>
    <property type="evidence" value="ECO:0007669"/>
    <property type="project" value="UniProtKB-ARBA"/>
</dbReference>
<dbReference type="FunFam" id="1.10.1200.10:FF:000005">
    <property type="entry name" value="Nonribosomal peptide synthetase 1"/>
    <property type="match status" value="1"/>
</dbReference>
<evidence type="ECO:0000313" key="7">
    <source>
        <dbReference type="EMBL" id="AKV71857.1"/>
    </source>
</evidence>
<keyword evidence="5" id="KW-0045">Antibiotic biosynthesis</keyword>
<dbReference type="Gene3D" id="1.10.1200.10">
    <property type="entry name" value="ACP-like"/>
    <property type="match status" value="2"/>
</dbReference>
<dbReference type="NCBIfam" id="TIGR01681">
    <property type="entry name" value="HAD-SF-IIIC"/>
    <property type="match status" value="1"/>
</dbReference>
<dbReference type="InterPro" id="IPR025110">
    <property type="entry name" value="AMP-bd_C"/>
</dbReference>
<dbReference type="GO" id="GO:0008610">
    <property type="term" value="P:lipid biosynthetic process"/>
    <property type="evidence" value="ECO:0007669"/>
    <property type="project" value="UniProtKB-ARBA"/>
</dbReference>
<evidence type="ECO:0000256" key="5">
    <source>
        <dbReference type="ARBA" id="ARBA00023194"/>
    </source>
</evidence>
<dbReference type="GO" id="GO:0031177">
    <property type="term" value="F:phosphopantetheine binding"/>
    <property type="evidence" value="ECO:0007669"/>
    <property type="project" value="InterPro"/>
</dbReference>